<evidence type="ECO:0000256" key="1">
    <source>
        <dbReference type="SAM" id="Phobius"/>
    </source>
</evidence>
<evidence type="ECO:0000313" key="2">
    <source>
        <dbReference type="EMBL" id="SJL08807.1"/>
    </source>
</evidence>
<keyword evidence="1" id="KW-0472">Membrane</keyword>
<feature type="transmembrane region" description="Helical" evidence="1">
    <location>
        <begin position="29"/>
        <end position="49"/>
    </location>
</feature>
<gene>
    <name evidence="2" type="ORF">ARMOST_12177</name>
</gene>
<organism evidence="2 3">
    <name type="scientific">Armillaria ostoyae</name>
    <name type="common">Armillaria root rot fungus</name>
    <dbReference type="NCBI Taxonomy" id="47428"/>
    <lineage>
        <taxon>Eukaryota</taxon>
        <taxon>Fungi</taxon>
        <taxon>Dikarya</taxon>
        <taxon>Basidiomycota</taxon>
        <taxon>Agaricomycotina</taxon>
        <taxon>Agaricomycetes</taxon>
        <taxon>Agaricomycetidae</taxon>
        <taxon>Agaricales</taxon>
        <taxon>Marasmiineae</taxon>
        <taxon>Physalacriaceae</taxon>
        <taxon>Armillaria</taxon>
    </lineage>
</organism>
<dbReference type="EMBL" id="FUEG01000009">
    <property type="protein sequence ID" value="SJL08807.1"/>
    <property type="molecule type" value="Genomic_DNA"/>
</dbReference>
<keyword evidence="3" id="KW-1185">Reference proteome</keyword>
<name>A0A284RJC5_ARMOS</name>
<keyword evidence="1" id="KW-1133">Transmembrane helix</keyword>
<dbReference type="Proteomes" id="UP000219338">
    <property type="component" value="Unassembled WGS sequence"/>
</dbReference>
<keyword evidence="1" id="KW-0812">Transmembrane</keyword>
<proteinExistence type="predicted"/>
<reference evidence="3" key="1">
    <citation type="journal article" date="2017" name="Nat. Ecol. Evol.">
        <title>Genome expansion and lineage-specific genetic innovations in the forest pathogenic fungi Armillaria.</title>
        <authorList>
            <person name="Sipos G."/>
            <person name="Prasanna A.N."/>
            <person name="Walter M.C."/>
            <person name="O'Connor E."/>
            <person name="Balint B."/>
            <person name="Krizsan K."/>
            <person name="Kiss B."/>
            <person name="Hess J."/>
            <person name="Varga T."/>
            <person name="Slot J."/>
            <person name="Riley R."/>
            <person name="Boka B."/>
            <person name="Rigling D."/>
            <person name="Barry K."/>
            <person name="Lee J."/>
            <person name="Mihaltcheva S."/>
            <person name="LaButti K."/>
            <person name="Lipzen A."/>
            <person name="Waldron R."/>
            <person name="Moloney N.M."/>
            <person name="Sperisen C."/>
            <person name="Kredics L."/>
            <person name="Vagvoelgyi C."/>
            <person name="Patrignani A."/>
            <person name="Fitzpatrick D."/>
            <person name="Nagy I."/>
            <person name="Doyle S."/>
            <person name="Anderson J.B."/>
            <person name="Grigoriev I.V."/>
            <person name="Gueldener U."/>
            <person name="Muensterkoetter M."/>
            <person name="Nagy L.G."/>
        </authorList>
    </citation>
    <scope>NUCLEOTIDE SEQUENCE [LARGE SCALE GENOMIC DNA]</scope>
    <source>
        <strain evidence="3">C18/9</strain>
    </source>
</reference>
<evidence type="ECO:0000313" key="3">
    <source>
        <dbReference type="Proteomes" id="UP000219338"/>
    </source>
</evidence>
<dbReference type="AlphaFoldDB" id="A0A284RJC5"/>
<sequence>MGSTWPLRQLLYRYEDLDYQYFFRGEHKLFPVPVFVCIVVPVFAFRVLIPRPLSISSYAPHPQVRAPCPTPVYGLLTTSGVSVLPLHRLHLDSTTPRRRSASLYRRTEGIPVMSRPNSSGHSAGKCGYELQCARPSGPLSPVYPTKSLYSARHSIVRTQRYDPSWPQRMVRYVRAVVGPCVALDKAHNDSLHGAANRYLRYHNLLANADVKTLRHPYIRRPIIFSFSYEYMNPQSLHPLFLSNVILPTIIPIPPLPFLRRLSQHSAPANLYAGRAFHYCEFPGKGTHSIGTQKDAGLQDLWSFPDNELRRKSQMFVP</sequence>
<accession>A0A284RJC5</accession>
<protein>
    <submittedName>
        <fullName evidence="2">Uncharacterized protein</fullName>
    </submittedName>
</protein>
<dbReference type="OrthoDB" id="10672120at2759"/>